<dbReference type="CDD" id="cd00609">
    <property type="entry name" value="AAT_like"/>
    <property type="match status" value="1"/>
</dbReference>
<gene>
    <name evidence="8" type="ORF">BPS26883_01882</name>
</gene>
<evidence type="ECO:0000259" key="7">
    <source>
        <dbReference type="PROSITE" id="PS50949"/>
    </source>
</evidence>
<evidence type="ECO:0000256" key="6">
    <source>
        <dbReference type="SAM" id="MobiDB-lite"/>
    </source>
</evidence>
<dbReference type="InterPro" id="IPR015421">
    <property type="entry name" value="PyrdxlP-dep_Trfase_major"/>
</dbReference>
<keyword evidence="2" id="KW-0663">Pyridoxal phosphate</keyword>
<dbReference type="SMART" id="SM00345">
    <property type="entry name" value="HTH_GNTR"/>
    <property type="match status" value="1"/>
</dbReference>
<accession>A0A6P2JC76</accession>
<keyword evidence="3" id="KW-0805">Transcription regulation</keyword>
<evidence type="ECO:0000313" key="9">
    <source>
        <dbReference type="Proteomes" id="UP000494162"/>
    </source>
</evidence>
<feature type="domain" description="HTH gntR-type" evidence="7">
    <location>
        <begin position="26"/>
        <end position="93"/>
    </location>
</feature>
<evidence type="ECO:0000256" key="4">
    <source>
        <dbReference type="ARBA" id="ARBA00023125"/>
    </source>
</evidence>
<comment type="similarity">
    <text evidence="1">In the C-terminal section; belongs to the class-I pyridoxal-phosphate-dependent aminotransferase family.</text>
</comment>
<evidence type="ECO:0000256" key="1">
    <source>
        <dbReference type="ARBA" id="ARBA00005384"/>
    </source>
</evidence>
<dbReference type="SUPFAM" id="SSF53383">
    <property type="entry name" value="PLP-dependent transferases"/>
    <property type="match status" value="1"/>
</dbReference>
<proteinExistence type="inferred from homology"/>
<name>A0A6P2JC76_9BURK</name>
<dbReference type="InterPro" id="IPR036388">
    <property type="entry name" value="WH-like_DNA-bd_sf"/>
</dbReference>
<dbReference type="Gene3D" id="1.10.10.10">
    <property type="entry name" value="Winged helix-like DNA-binding domain superfamily/Winged helix DNA-binding domain"/>
    <property type="match status" value="1"/>
</dbReference>
<dbReference type="Pfam" id="PF00155">
    <property type="entry name" value="Aminotran_1_2"/>
    <property type="match status" value="1"/>
</dbReference>
<dbReference type="PRINTS" id="PR00035">
    <property type="entry name" value="HTHGNTR"/>
</dbReference>
<dbReference type="InterPro" id="IPR015424">
    <property type="entry name" value="PyrdxlP-dep_Trfase"/>
</dbReference>
<sequence>MTTTVPSGDARPLPLDAPLARAPGAPSLQRQLLRRVRDAILGGAMPAGTRLPGTRALAETLGVSRNTTAAVYEQLVAEGFLQSDRTGTRVVGLSRPAPQRRRAAPPTVAQRLERIRPSLVGTGESEGFRPGVPALSHFPIDAWRHAIDRALRRSGRDLLAYGDPLGEPALRESLARHLAVTRGVRCDPEQIVITEGAQGAIALCAQLLTNPGDTVWVEEPGYRGARTAMQAADLDVVPMPVDAEGLRADADDWHARTPRLVYTTPSNQFPTGAVLSISRRLALIDAARRHRAWIIEDDYDSEFRHTGEPIGALHGLAPDSPVVYLGSFSKTMFPALRIGFLVLPDALLAAVRPALPEMLRGGTRHVQLALADFIESGEYGRHLGRMRRLYRDRRRLLLAALDGNLSVPHQVEGGPCGLHLTLRMPARYRDRAIVEAARAHGIGPFPLSGFSMEAASAGNGLVLGFGNTSADAFEPMLRTVSGIAERVGGAMEEGRGTRGDESAVGCAGSVSL</sequence>
<dbReference type="Proteomes" id="UP000494162">
    <property type="component" value="Unassembled WGS sequence"/>
</dbReference>
<feature type="compositionally biased region" description="Basic and acidic residues" evidence="6">
    <location>
        <begin position="492"/>
        <end position="501"/>
    </location>
</feature>
<dbReference type="GeneID" id="93168906"/>
<keyword evidence="5" id="KW-0804">Transcription</keyword>
<keyword evidence="4" id="KW-0238">DNA-binding</keyword>
<dbReference type="InterPro" id="IPR000524">
    <property type="entry name" value="Tscrpt_reg_HTH_GntR"/>
</dbReference>
<dbReference type="AlphaFoldDB" id="A0A6P2JC76"/>
<feature type="compositionally biased region" description="Low complexity" evidence="6">
    <location>
        <begin position="8"/>
        <end position="22"/>
    </location>
</feature>
<dbReference type="EMBL" id="CABVPP010000009">
    <property type="protein sequence ID" value="VWB41642.1"/>
    <property type="molecule type" value="Genomic_DNA"/>
</dbReference>
<evidence type="ECO:0000256" key="3">
    <source>
        <dbReference type="ARBA" id="ARBA00023015"/>
    </source>
</evidence>
<evidence type="ECO:0000313" key="8">
    <source>
        <dbReference type="EMBL" id="VWB41642.1"/>
    </source>
</evidence>
<dbReference type="PROSITE" id="PS50949">
    <property type="entry name" value="HTH_GNTR"/>
    <property type="match status" value="1"/>
</dbReference>
<dbReference type="PANTHER" id="PTHR46577">
    <property type="entry name" value="HTH-TYPE TRANSCRIPTIONAL REGULATORY PROTEIN GABR"/>
    <property type="match status" value="1"/>
</dbReference>
<dbReference type="InterPro" id="IPR004839">
    <property type="entry name" value="Aminotransferase_I/II_large"/>
</dbReference>
<dbReference type="InterPro" id="IPR036390">
    <property type="entry name" value="WH_DNA-bd_sf"/>
</dbReference>
<dbReference type="GO" id="GO:0003677">
    <property type="term" value="F:DNA binding"/>
    <property type="evidence" value="ECO:0007669"/>
    <property type="project" value="UniProtKB-KW"/>
</dbReference>
<dbReference type="RefSeq" id="WP_254596364.1">
    <property type="nucleotide sequence ID" value="NZ_CABVPP010000009.1"/>
</dbReference>
<dbReference type="Pfam" id="PF00392">
    <property type="entry name" value="GntR"/>
    <property type="match status" value="1"/>
</dbReference>
<dbReference type="PANTHER" id="PTHR46577:SF1">
    <property type="entry name" value="HTH-TYPE TRANSCRIPTIONAL REGULATORY PROTEIN GABR"/>
    <property type="match status" value="1"/>
</dbReference>
<dbReference type="CDD" id="cd07377">
    <property type="entry name" value="WHTH_GntR"/>
    <property type="match status" value="1"/>
</dbReference>
<protein>
    <submittedName>
        <fullName evidence="8">Transcriptional regulator</fullName>
    </submittedName>
</protein>
<dbReference type="SUPFAM" id="SSF46785">
    <property type="entry name" value="Winged helix' DNA-binding domain"/>
    <property type="match status" value="1"/>
</dbReference>
<feature type="region of interest" description="Disordered" evidence="6">
    <location>
        <begin position="1"/>
        <end position="22"/>
    </location>
</feature>
<evidence type="ECO:0000256" key="2">
    <source>
        <dbReference type="ARBA" id="ARBA00022898"/>
    </source>
</evidence>
<dbReference type="InterPro" id="IPR051446">
    <property type="entry name" value="HTH_trans_reg/aminotransferase"/>
</dbReference>
<dbReference type="GO" id="GO:0003700">
    <property type="term" value="F:DNA-binding transcription factor activity"/>
    <property type="evidence" value="ECO:0007669"/>
    <property type="project" value="InterPro"/>
</dbReference>
<dbReference type="GO" id="GO:0030170">
    <property type="term" value="F:pyridoxal phosphate binding"/>
    <property type="evidence" value="ECO:0007669"/>
    <property type="project" value="InterPro"/>
</dbReference>
<organism evidence="8 9">
    <name type="scientific">Burkholderia pseudomultivorans</name>
    <dbReference type="NCBI Taxonomy" id="1207504"/>
    <lineage>
        <taxon>Bacteria</taxon>
        <taxon>Pseudomonadati</taxon>
        <taxon>Pseudomonadota</taxon>
        <taxon>Betaproteobacteria</taxon>
        <taxon>Burkholderiales</taxon>
        <taxon>Burkholderiaceae</taxon>
        <taxon>Burkholderia</taxon>
        <taxon>Burkholderia cepacia complex</taxon>
    </lineage>
</organism>
<evidence type="ECO:0000256" key="5">
    <source>
        <dbReference type="ARBA" id="ARBA00023163"/>
    </source>
</evidence>
<feature type="region of interest" description="Disordered" evidence="6">
    <location>
        <begin position="491"/>
        <end position="512"/>
    </location>
</feature>
<dbReference type="Gene3D" id="3.40.640.10">
    <property type="entry name" value="Type I PLP-dependent aspartate aminotransferase-like (Major domain)"/>
    <property type="match status" value="1"/>
</dbReference>
<reference evidence="8 9" key="1">
    <citation type="submission" date="2019-09" db="EMBL/GenBank/DDBJ databases">
        <authorList>
            <person name="Depoorter E."/>
        </authorList>
    </citation>
    <scope>NUCLEOTIDE SEQUENCE [LARGE SCALE GENOMIC DNA]</scope>
    <source>
        <strain evidence="8">LMG 26883</strain>
    </source>
</reference>